<dbReference type="InterPro" id="IPR007541">
    <property type="entry name" value="Uncharacterised_BSP"/>
</dbReference>
<dbReference type="PANTHER" id="PTHR33321:SF12">
    <property type="entry name" value="PLANT BASIC SECRETORY PROTEIN (BSP) FAMILY PROTEIN"/>
    <property type="match status" value="1"/>
</dbReference>
<dbReference type="Proteomes" id="UP001370490">
    <property type="component" value="Unassembled WGS sequence"/>
</dbReference>
<dbReference type="AlphaFoldDB" id="A0AAN8WDR0"/>
<organism evidence="1 2">
    <name type="scientific">Dillenia turbinata</name>
    <dbReference type="NCBI Taxonomy" id="194707"/>
    <lineage>
        <taxon>Eukaryota</taxon>
        <taxon>Viridiplantae</taxon>
        <taxon>Streptophyta</taxon>
        <taxon>Embryophyta</taxon>
        <taxon>Tracheophyta</taxon>
        <taxon>Spermatophyta</taxon>
        <taxon>Magnoliopsida</taxon>
        <taxon>eudicotyledons</taxon>
        <taxon>Gunneridae</taxon>
        <taxon>Pentapetalae</taxon>
        <taxon>Dilleniales</taxon>
        <taxon>Dilleniaceae</taxon>
        <taxon>Dillenia</taxon>
    </lineage>
</organism>
<protein>
    <submittedName>
        <fullName evidence="1">Basic secretory protein</fullName>
    </submittedName>
</protein>
<dbReference type="PANTHER" id="PTHR33321">
    <property type="match status" value="1"/>
</dbReference>
<comment type="caution">
    <text evidence="1">The sequence shown here is derived from an EMBL/GenBank/DDBJ whole genome shotgun (WGS) entry which is preliminary data.</text>
</comment>
<dbReference type="EMBL" id="JBAMMX010000002">
    <property type="protein sequence ID" value="KAK6946046.1"/>
    <property type="molecule type" value="Genomic_DNA"/>
</dbReference>
<dbReference type="Pfam" id="PF04450">
    <property type="entry name" value="BSP"/>
    <property type="match status" value="1"/>
</dbReference>
<proteinExistence type="predicted"/>
<name>A0AAN8WDR0_9MAGN</name>
<keyword evidence="2" id="KW-1185">Reference proteome</keyword>
<evidence type="ECO:0000313" key="2">
    <source>
        <dbReference type="Proteomes" id="UP001370490"/>
    </source>
</evidence>
<gene>
    <name evidence="1" type="ORF">RJ641_013590</name>
</gene>
<evidence type="ECO:0000313" key="1">
    <source>
        <dbReference type="EMBL" id="KAK6946046.1"/>
    </source>
</evidence>
<sequence>MNHVWQWSGNGQAPGGLIEGFADYTRLKAGLRDGFVAELNARMRNDYSDDYFAQLLGKTSPPRISLFSGN</sequence>
<accession>A0AAN8WDR0</accession>
<reference evidence="1 2" key="1">
    <citation type="submission" date="2023-12" db="EMBL/GenBank/DDBJ databases">
        <title>A high-quality genome assembly for Dillenia turbinata (Dilleniales).</title>
        <authorList>
            <person name="Chanderbali A."/>
        </authorList>
    </citation>
    <scope>NUCLEOTIDE SEQUENCE [LARGE SCALE GENOMIC DNA]</scope>
    <source>
        <strain evidence="1">LSX21</strain>
        <tissue evidence="1">Leaf</tissue>
    </source>
</reference>